<evidence type="ECO:0000313" key="3">
    <source>
        <dbReference type="Proteomes" id="UP000887013"/>
    </source>
</evidence>
<evidence type="ECO:0000313" key="2">
    <source>
        <dbReference type="EMBL" id="GFS51166.1"/>
    </source>
</evidence>
<dbReference type="OrthoDB" id="6429816at2759"/>
<feature type="region of interest" description="Disordered" evidence="1">
    <location>
        <begin position="195"/>
        <end position="234"/>
    </location>
</feature>
<sequence length="234" mass="26428">MKNPITVKNKKNKQNVETGQIRRWILKCVSNTTPETAITLQCVKKFLDSKQNGVSSLAETKSVLKDLLDRGHLIKINGRIASGKIGQKQQLSEIESVPKNLTNNNKNRKSEQTDRKEAEAVAKRVLSIVMETESTGKETEIWSKKQGAIEKGSETASKKVETVGKETGNVDISTLERIVDDENMHKINIIHSAQINKKEKSLKYPKRRNSKLKNYTKSKKVRKNEKATEKDTSE</sequence>
<gene>
    <name evidence="2" type="primary">AVEN_173957_1</name>
    <name evidence="2" type="ORF">NPIL_377921</name>
</gene>
<dbReference type="Proteomes" id="UP000887013">
    <property type="component" value="Unassembled WGS sequence"/>
</dbReference>
<dbReference type="AlphaFoldDB" id="A0A8X6ILY9"/>
<reference evidence="2" key="1">
    <citation type="submission" date="2020-08" db="EMBL/GenBank/DDBJ databases">
        <title>Multicomponent nature underlies the extraordinary mechanical properties of spider dragline silk.</title>
        <authorList>
            <person name="Kono N."/>
            <person name="Nakamura H."/>
            <person name="Mori M."/>
            <person name="Yoshida Y."/>
            <person name="Ohtoshi R."/>
            <person name="Malay A.D."/>
            <person name="Moran D.A.P."/>
            <person name="Tomita M."/>
            <person name="Numata K."/>
            <person name="Arakawa K."/>
        </authorList>
    </citation>
    <scope>NUCLEOTIDE SEQUENCE</scope>
</reference>
<feature type="compositionally biased region" description="Polar residues" evidence="1">
    <location>
        <begin position="87"/>
        <end position="105"/>
    </location>
</feature>
<organism evidence="2 3">
    <name type="scientific">Nephila pilipes</name>
    <name type="common">Giant wood spider</name>
    <name type="synonym">Nephila maculata</name>
    <dbReference type="NCBI Taxonomy" id="299642"/>
    <lineage>
        <taxon>Eukaryota</taxon>
        <taxon>Metazoa</taxon>
        <taxon>Ecdysozoa</taxon>
        <taxon>Arthropoda</taxon>
        <taxon>Chelicerata</taxon>
        <taxon>Arachnida</taxon>
        <taxon>Araneae</taxon>
        <taxon>Araneomorphae</taxon>
        <taxon>Entelegynae</taxon>
        <taxon>Araneoidea</taxon>
        <taxon>Nephilidae</taxon>
        <taxon>Nephila</taxon>
    </lineage>
</organism>
<keyword evidence="3" id="KW-1185">Reference proteome</keyword>
<dbReference type="EMBL" id="BMAW01091689">
    <property type="protein sequence ID" value="GFS51166.1"/>
    <property type="molecule type" value="Genomic_DNA"/>
</dbReference>
<feature type="compositionally biased region" description="Basic residues" evidence="1">
    <location>
        <begin position="203"/>
        <end position="223"/>
    </location>
</feature>
<proteinExistence type="predicted"/>
<evidence type="ECO:0000256" key="1">
    <source>
        <dbReference type="SAM" id="MobiDB-lite"/>
    </source>
</evidence>
<comment type="caution">
    <text evidence="2">The sequence shown here is derived from an EMBL/GenBank/DDBJ whole genome shotgun (WGS) entry which is preliminary data.</text>
</comment>
<feature type="compositionally biased region" description="Basic and acidic residues" evidence="1">
    <location>
        <begin position="108"/>
        <end position="118"/>
    </location>
</feature>
<feature type="compositionally biased region" description="Basic and acidic residues" evidence="1">
    <location>
        <begin position="224"/>
        <end position="234"/>
    </location>
</feature>
<name>A0A8X6ILY9_NEPPI</name>
<protein>
    <submittedName>
        <fullName evidence="2">Uncharacterized protein</fullName>
    </submittedName>
</protein>
<accession>A0A8X6ILY9</accession>
<feature type="region of interest" description="Disordered" evidence="1">
    <location>
        <begin position="87"/>
        <end position="118"/>
    </location>
</feature>